<evidence type="ECO:0000313" key="2">
    <source>
        <dbReference type="Proteomes" id="UP000791080"/>
    </source>
</evidence>
<reference evidence="1 2" key="2">
    <citation type="submission" date="2022-06" db="EMBL/GenBank/DDBJ databases">
        <title>Genomic Encyclopedia of Type Strains, Phase I: the one thousand microbial genomes (KMG-I) project.</title>
        <authorList>
            <person name="Kyrpides N."/>
        </authorList>
    </citation>
    <scope>NUCLEOTIDE SEQUENCE [LARGE SCALE GENOMIC DNA]</scope>
    <source>
        <strain evidence="1 2">DSM 43889</strain>
    </source>
</reference>
<proteinExistence type="predicted"/>
<keyword evidence="2" id="KW-1185">Reference proteome</keyword>
<gene>
    <name evidence="1" type="ORF">G443_004490</name>
</gene>
<accession>A0ABT1JNW6</accession>
<organism evidence="1 2">
    <name type="scientific">Actinoalloteichus caeruleus DSM 43889</name>
    <dbReference type="NCBI Taxonomy" id="1120930"/>
    <lineage>
        <taxon>Bacteria</taxon>
        <taxon>Bacillati</taxon>
        <taxon>Actinomycetota</taxon>
        <taxon>Actinomycetes</taxon>
        <taxon>Pseudonocardiales</taxon>
        <taxon>Pseudonocardiaceae</taxon>
        <taxon>Actinoalloteichus</taxon>
        <taxon>Actinoalloteichus cyanogriseus</taxon>
    </lineage>
</organism>
<reference evidence="1 2" key="1">
    <citation type="submission" date="2013-07" db="EMBL/GenBank/DDBJ databases">
        <authorList>
            <consortium name="DOE Joint Genome Institute"/>
            <person name="Reeve W."/>
            <person name="Huntemann M."/>
            <person name="Han J."/>
            <person name="Chen A."/>
            <person name="Kyrpides N."/>
            <person name="Mavromatis K."/>
            <person name="Markowitz V."/>
            <person name="Palaniappan K."/>
            <person name="Ivanova N."/>
            <person name="Schaumberg A."/>
            <person name="Pati A."/>
            <person name="Liolios K."/>
            <person name="Nordberg H.P."/>
            <person name="Cantor M.N."/>
            <person name="Hua S.X."/>
            <person name="Woyke T."/>
        </authorList>
    </citation>
    <scope>NUCLEOTIDE SEQUENCE [LARGE SCALE GENOMIC DNA]</scope>
    <source>
        <strain evidence="1 2">DSM 43889</strain>
    </source>
</reference>
<dbReference type="EMBL" id="AUBJ02000001">
    <property type="protein sequence ID" value="MCP2334220.1"/>
    <property type="molecule type" value="Genomic_DNA"/>
</dbReference>
<evidence type="ECO:0000313" key="1">
    <source>
        <dbReference type="EMBL" id="MCP2334220.1"/>
    </source>
</evidence>
<sequence length="156" mass="17006">MSAAGENSYQPRPIRFLGIEAVAGWRIKCYGISARSRQPDGEVIDAAVTQAVSVVSATGTDSEVHGVGFVVAHETSEHCLTQVHWWERSATLVQRRFSSTRDSAHTFREVRSQTMGSVWDLAVVAYERGAWVRHVLANSAGPDLAAYLDDGFSGLV</sequence>
<comment type="caution">
    <text evidence="1">The sequence shown here is derived from an EMBL/GenBank/DDBJ whole genome shotgun (WGS) entry which is preliminary data.</text>
</comment>
<name>A0ABT1JNW6_ACTCY</name>
<protein>
    <submittedName>
        <fullName evidence="1">Uncharacterized protein</fullName>
    </submittedName>
</protein>
<dbReference type="Proteomes" id="UP000791080">
    <property type="component" value="Unassembled WGS sequence"/>
</dbReference>